<name>X1I047_9ZZZZ</name>
<dbReference type="Pfam" id="PF04909">
    <property type="entry name" value="Amidohydro_2"/>
    <property type="match status" value="1"/>
</dbReference>
<organism evidence="2">
    <name type="scientific">marine sediment metagenome</name>
    <dbReference type="NCBI Taxonomy" id="412755"/>
    <lineage>
        <taxon>unclassified sequences</taxon>
        <taxon>metagenomes</taxon>
        <taxon>ecological metagenomes</taxon>
    </lineage>
</organism>
<sequence>MGMPFPHCDFERMNAFVAKEAFKDPLSVSSMVVHPQMQPKKVVMAVEKYGFAGFKPYRFYSSTGDVVECSITDFLPEPLLEVANDKHLLITLHLGKRAGIADSDNIEDLISLTKRYPNVYWILAHCARSFNSYFLEKTIKQLRSLPKIWYDISAVCESGVFEILLRSGPLKRILYGSDSTAGLARGKYIAFGYGWSFLKEDNHSFDLSHCDPRMTIVLYEELRALRRAVHDVGLSNA</sequence>
<reference evidence="2" key="1">
    <citation type="journal article" date="2014" name="Front. Microbiol.">
        <title>High frequency of phylogenetically diverse reductive dehalogenase-homologous genes in deep subseafloor sedimentary metagenomes.</title>
        <authorList>
            <person name="Kawai M."/>
            <person name="Futagami T."/>
            <person name="Toyoda A."/>
            <person name="Takaki Y."/>
            <person name="Nishi S."/>
            <person name="Hori S."/>
            <person name="Arai W."/>
            <person name="Tsubouchi T."/>
            <person name="Morono Y."/>
            <person name="Uchiyama I."/>
            <person name="Ito T."/>
            <person name="Fujiyama A."/>
            <person name="Inagaki F."/>
            <person name="Takami H."/>
        </authorList>
    </citation>
    <scope>NUCLEOTIDE SEQUENCE</scope>
    <source>
        <strain evidence="2">Expedition CK06-06</strain>
    </source>
</reference>
<protein>
    <recommendedName>
        <fullName evidence="1">Amidohydrolase-related domain-containing protein</fullName>
    </recommendedName>
</protein>
<feature type="non-terminal residue" evidence="2">
    <location>
        <position position="237"/>
    </location>
</feature>
<accession>X1I047</accession>
<dbReference type="GO" id="GO:0016787">
    <property type="term" value="F:hydrolase activity"/>
    <property type="evidence" value="ECO:0007669"/>
    <property type="project" value="InterPro"/>
</dbReference>
<comment type="caution">
    <text evidence="2">The sequence shown here is derived from an EMBL/GenBank/DDBJ whole genome shotgun (WGS) entry which is preliminary data.</text>
</comment>
<feature type="domain" description="Amidohydrolase-related" evidence="1">
    <location>
        <begin position="45"/>
        <end position="178"/>
    </location>
</feature>
<gene>
    <name evidence="2" type="ORF">S03H2_42319</name>
</gene>
<dbReference type="InterPro" id="IPR006680">
    <property type="entry name" value="Amidohydro-rel"/>
</dbReference>
<dbReference type="AlphaFoldDB" id="X1I047"/>
<dbReference type="EMBL" id="BARU01026335">
    <property type="protein sequence ID" value="GAH75781.1"/>
    <property type="molecule type" value="Genomic_DNA"/>
</dbReference>
<dbReference type="Gene3D" id="3.20.20.140">
    <property type="entry name" value="Metal-dependent hydrolases"/>
    <property type="match status" value="1"/>
</dbReference>
<dbReference type="InterPro" id="IPR032466">
    <property type="entry name" value="Metal_Hydrolase"/>
</dbReference>
<evidence type="ECO:0000313" key="2">
    <source>
        <dbReference type="EMBL" id="GAH75781.1"/>
    </source>
</evidence>
<evidence type="ECO:0000259" key="1">
    <source>
        <dbReference type="Pfam" id="PF04909"/>
    </source>
</evidence>
<dbReference type="SUPFAM" id="SSF51556">
    <property type="entry name" value="Metallo-dependent hydrolases"/>
    <property type="match status" value="1"/>
</dbReference>
<proteinExistence type="predicted"/>